<comment type="caution">
    <text evidence="2">The sequence shown here is derived from an EMBL/GenBank/DDBJ whole genome shotgun (WGS) entry which is preliminary data.</text>
</comment>
<evidence type="ECO:0000313" key="2">
    <source>
        <dbReference type="EMBL" id="TNN13947.1"/>
    </source>
</evidence>
<proteinExistence type="predicted"/>
<name>A0A4Z2DBQ9_SCHJA</name>
<evidence type="ECO:0000313" key="3">
    <source>
        <dbReference type="Proteomes" id="UP000311919"/>
    </source>
</evidence>
<keyword evidence="3" id="KW-1185">Reference proteome</keyword>
<feature type="compositionally biased region" description="Basic and acidic residues" evidence="1">
    <location>
        <begin position="10"/>
        <end position="25"/>
    </location>
</feature>
<feature type="region of interest" description="Disordered" evidence="1">
    <location>
        <begin position="1"/>
        <end position="48"/>
    </location>
</feature>
<accession>A0A4Z2DBQ9</accession>
<organism evidence="2 3">
    <name type="scientific">Schistosoma japonicum</name>
    <name type="common">Blood fluke</name>
    <dbReference type="NCBI Taxonomy" id="6182"/>
    <lineage>
        <taxon>Eukaryota</taxon>
        <taxon>Metazoa</taxon>
        <taxon>Spiralia</taxon>
        <taxon>Lophotrochozoa</taxon>
        <taxon>Platyhelminthes</taxon>
        <taxon>Trematoda</taxon>
        <taxon>Digenea</taxon>
        <taxon>Strigeidida</taxon>
        <taxon>Schistosomatoidea</taxon>
        <taxon>Schistosomatidae</taxon>
        <taxon>Schistosoma</taxon>
    </lineage>
</organism>
<gene>
    <name evidence="2" type="ORF">EWB00_002508</name>
</gene>
<evidence type="ECO:0000256" key="1">
    <source>
        <dbReference type="SAM" id="MobiDB-lite"/>
    </source>
</evidence>
<reference evidence="2 3" key="1">
    <citation type="submission" date="2019-03" db="EMBL/GenBank/DDBJ databases">
        <title>An improved genome assembly of the fluke Schistosoma japonicum.</title>
        <authorList>
            <person name="Hu W."/>
            <person name="Luo F."/>
            <person name="Yin M."/>
            <person name="Mo X."/>
            <person name="Sun C."/>
            <person name="Wu Q."/>
            <person name="Zhu B."/>
            <person name="Xiang M."/>
            <person name="Wang J."/>
            <person name="Wang Y."/>
            <person name="Zhang T."/>
            <person name="Xu B."/>
            <person name="Zheng H."/>
            <person name="Feng Z."/>
        </authorList>
    </citation>
    <scope>NUCLEOTIDE SEQUENCE [LARGE SCALE GENOMIC DNA]</scope>
    <source>
        <strain evidence="2">HuSjv2</strain>
        <tissue evidence="2">Worms</tissue>
    </source>
</reference>
<dbReference type="OrthoDB" id="6323359at2759"/>
<sequence>MEEIYTQTEMEEKLELTTVPKDKYDVQTQSGSVKVDSNTQTPQEQRPVIEMKELSTQHEKRPEPTVHKKLQAIVQPHTRNGCRRTPRAISNTYSQQKLQATITHPSDDACLQTDELLIRDVKRKFKQFHALHKLNINKHKHNTQQLQRNYSTYKHINKKLQAIIQQPLENITTQTDPITQVHVTPPKTTSMLSLSLEPSPVHRLFRLYLRQDLHWKLPM</sequence>
<protein>
    <submittedName>
        <fullName evidence="2">Uncharacterized protein</fullName>
    </submittedName>
</protein>
<dbReference type="EMBL" id="SKCS01000181">
    <property type="protein sequence ID" value="TNN13947.1"/>
    <property type="molecule type" value="Genomic_DNA"/>
</dbReference>
<feature type="compositionally biased region" description="Polar residues" evidence="1">
    <location>
        <begin position="26"/>
        <end position="44"/>
    </location>
</feature>
<dbReference type="AlphaFoldDB" id="A0A4Z2DBQ9"/>
<dbReference type="Proteomes" id="UP000311919">
    <property type="component" value="Unassembled WGS sequence"/>
</dbReference>